<sequence>MNSSNAYQLSLEPINKFIALTLDQYAIPTNAKRLALNFKCSQFYIDKRGIQPVEIQIERTDENAGWEIRFVATFDYPTLNAESLDVSLYFNFHLGWFYQPDIKRCELDRPEVAGLFHSWLIAFLQHVRQNSFDIQVLTLVKAF</sequence>
<dbReference type="PANTHER" id="PTHR38978">
    <property type="entry name" value="DUF2787 DOMAIN-CONTAINING PROTEIN"/>
    <property type="match status" value="1"/>
</dbReference>
<reference evidence="1 2" key="1">
    <citation type="submission" date="2020-04" db="EMBL/GenBank/DDBJ databases">
        <title>Whole-genome sequencing of Vibrio spp. from China reveals different genetic environments of blaCTX-M-14 among diverse lineages.</title>
        <authorList>
            <person name="Zheng Z."/>
            <person name="Ye L."/>
            <person name="Chen S."/>
        </authorList>
    </citation>
    <scope>NUCLEOTIDE SEQUENCE [LARGE SCALE GENOMIC DNA]</scope>
    <source>
        <strain evidence="1 2">Vb1636</strain>
    </source>
</reference>
<name>A0A7Y0MXS9_VIBAL</name>
<dbReference type="InterPro" id="IPR021248">
    <property type="entry name" value="DUF2787"/>
</dbReference>
<comment type="caution">
    <text evidence="1">The sequence shown here is derived from an EMBL/GenBank/DDBJ whole genome shotgun (WGS) entry which is preliminary data.</text>
</comment>
<proteinExistence type="predicted"/>
<dbReference type="Pfam" id="PF10980">
    <property type="entry name" value="DUF2787"/>
    <property type="match status" value="1"/>
</dbReference>
<dbReference type="RefSeq" id="WP_169628697.1">
    <property type="nucleotide sequence ID" value="NZ_JABCMA010000012.1"/>
</dbReference>
<dbReference type="PANTHER" id="PTHR38978:SF2">
    <property type="entry name" value="DUF2787 DOMAIN-CONTAINING PROTEIN"/>
    <property type="match status" value="1"/>
</dbReference>
<dbReference type="Proteomes" id="UP000565155">
    <property type="component" value="Unassembled WGS sequence"/>
</dbReference>
<dbReference type="AlphaFoldDB" id="A0A7Y0MXS9"/>
<gene>
    <name evidence="1" type="ORF">HKB35_12690</name>
</gene>
<protein>
    <submittedName>
        <fullName evidence="1">DUF2787 family protein</fullName>
    </submittedName>
</protein>
<evidence type="ECO:0000313" key="1">
    <source>
        <dbReference type="EMBL" id="NMR74474.1"/>
    </source>
</evidence>
<dbReference type="Gene3D" id="3.10.450.430">
    <property type="entry name" value="Protein of unknown function DUF2787"/>
    <property type="match status" value="1"/>
</dbReference>
<evidence type="ECO:0000313" key="2">
    <source>
        <dbReference type="Proteomes" id="UP000565155"/>
    </source>
</evidence>
<dbReference type="EMBL" id="JABCMA010000012">
    <property type="protein sequence ID" value="NMR74474.1"/>
    <property type="molecule type" value="Genomic_DNA"/>
</dbReference>
<organism evidence="1 2">
    <name type="scientific">Vibrio alginolyticus</name>
    <dbReference type="NCBI Taxonomy" id="663"/>
    <lineage>
        <taxon>Bacteria</taxon>
        <taxon>Pseudomonadati</taxon>
        <taxon>Pseudomonadota</taxon>
        <taxon>Gammaproteobacteria</taxon>
        <taxon>Vibrionales</taxon>
        <taxon>Vibrionaceae</taxon>
        <taxon>Vibrio</taxon>
    </lineage>
</organism>
<accession>A0A7Y0MXS9</accession>